<dbReference type="EMBL" id="CAFAAO010000034">
    <property type="protein sequence ID" value="CAB4815352.1"/>
    <property type="molecule type" value="Genomic_DNA"/>
</dbReference>
<reference evidence="2" key="1">
    <citation type="submission" date="2020-05" db="EMBL/GenBank/DDBJ databases">
        <authorList>
            <person name="Chiriac C."/>
            <person name="Salcher M."/>
            <person name="Ghai R."/>
            <person name="Kavagutti S V."/>
        </authorList>
    </citation>
    <scope>NUCLEOTIDE SEQUENCE</scope>
</reference>
<dbReference type="PROSITE" id="PS51184">
    <property type="entry name" value="JMJC"/>
    <property type="match status" value="1"/>
</dbReference>
<dbReference type="InterPro" id="IPR026337">
    <property type="entry name" value="AKG_HExxH"/>
</dbReference>
<dbReference type="AlphaFoldDB" id="A0A6J6Z0T4"/>
<name>A0A6J6Z0T4_9ZZZZ</name>
<gene>
    <name evidence="2" type="ORF">UFOPK3037_01630</name>
</gene>
<organism evidence="2">
    <name type="scientific">freshwater metagenome</name>
    <dbReference type="NCBI Taxonomy" id="449393"/>
    <lineage>
        <taxon>unclassified sequences</taxon>
        <taxon>metagenomes</taxon>
        <taxon>ecological metagenomes</taxon>
    </lineage>
</organism>
<accession>A0A6J6Z0T4</accession>
<sequence>MKIYLGSDRLNDIDSVIGQKEELRLNELLIFIQEYVNDNSAVSKASLELEALPNGWFRGSNDHAKPYIQFQLHQLEKILAASINNESYIPLFNKYLSLSLLAELNYLVKLTSPIFEHNNPILKWSNVQSNDAYVLLDGTSIMAKQLTKDNFGVKALLQLHSIDQEKWGQTFKDAERILNLYIPEVMPYVQKHLRVIIPVAADQKNISLSSTPSFNGVFLASWVNSKYMAEALIHEVSHDCLNKISLLEPLVNDNKAGFYSPFRIDTRPASGVLHAAYSFVNVCHYLHRVMTNEPRLAKWAEERLASFLFNTVLCCRLLSNSNALTEQGRQLVDAINDSLDELQMSYKLQLNDELLASKQKHFSAWEKQEKAEDTFYFKNIFETLLNQLPTRTQIKKQFFEFNSVKEESLEWLRLNYQHTLLPVVIRGETLVNVDQLLIELDAIKNQEFKVLNAAKHKGYADTPGKKITLQEHIDSFTKTDVPSKTEYFFSVIKNLAQYITFNIWKDDVFFKNFWFDGDNSWLFWNAKGLYVPLHNDSLNNLHSVIKGEKTFFLSPPSEKFQLDTSVSDWNDGFSEFNPFATRELANKIGAFITIKAGDMVYIPYGWWHSIHYDTDCLAVSAFDENAD</sequence>
<dbReference type="Gene3D" id="2.60.120.650">
    <property type="entry name" value="Cupin"/>
    <property type="match status" value="1"/>
</dbReference>
<proteinExistence type="predicted"/>
<dbReference type="PANTHER" id="PTHR12461">
    <property type="entry name" value="HYPOXIA-INDUCIBLE FACTOR 1 ALPHA INHIBITOR-RELATED"/>
    <property type="match status" value="1"/>
</dbReference>
<evidence type="ECO:0000259" key="1">
    <source>
        <dbReference type="PROSITE" id="PS51184"/>
    </source>
</evidence>
<dbReference type="SUPFAM" id="SSF51197">
    <property type="entry name" value="Clavaminate synthase-like"/>
    <property type="match status" value="1"/>
</dbReference>
<dbReference type="InterPro" id="IPR003347">
    <property type="entry name" value="JmjC_dom"/>
</dbReference>
<protein>
    <submittedName>
        <fullName evidence="2">Unannotated protein</fullName>
    </submittedName>
</protein>
<dbReference type="PANTHER" id="PTHR12461:SF105">
    <property type="entry name" value="HYPOXIA-INDUCIBLE FACTOR 1-ALPHA INHIBITOR"/>
    <property type="match status" value="1"/>
</dbReference>
<feature type="domain" description="JmjC" evidence="1">
    <location>
        <begin position="492"/>
        <end position="627"/>
    </location>
</feature>
<evidence type="ECO:0000313" key="2">
    <source>
        <dbReference type="EMBL" id="CAB4815352.1"/>
    </source>
</evidence>
<dbReference type="NCBIfam" id="TIGR04267">
    <property type="entry name" value="mod_HExxH"/>
    <property type="match status" value="1"/>
</dbReference>
<dbReference type="Pfam" id="PF13621">
    <property type="entry name" value="Cupin_8"/>
    <property type="match status" value="1"/>
</dbReference>
<dbReference type="InterPro" id="IPR041667">
    <property type="entry name" value="Cupin_8"/>
</dbReference>